<evidence type="ECO:0000313" key="1">
    <source>
        <dbReference type="EMBL" id="KAG8177845.1"/>
    </source>
</evidence>
<dbReference type="EMBL" id="JAFNEN010000744">
    <property type="protein sequence ID" value="KAG8177845.1"/>
    <property type="molecule type" value="Genomic_DNA"/>
</dbReference>
<organism evidence="1 2">
    <name type="scientific">Oedothorax gibbosus</name>
    <dbReference type="NCBI Taxonomy" id="931172"/>
    <lineage>
        <taxon>Eukaryota</taxon>
        <taxon>Metazoa</taxon>
        <taxon>Ecdysozoa</taxon>
        <taxon>Arthropoda</taxon>
        <taxon>Chelicerata</taxon>
        <taxon>Arachnida</taxon>
        <taxon>Araneae</taxon>
        <taxon>Araneomorphae</taxon>
        <taxon>Entelegynae</taxon>
        <taxon>Araneoidea</taxon>
        <taxon>Linyphiidae</taxon>
        <taxon>Erigoninae</taxon>
        <taxon>Oedothorax</taxon>
    </lineage>
</organism>
<accession>A0AAV6U2Q7</accession>
<keyword evidence="2" id="KW-1185">Reference proteome</keyword>
<proteinExistence type="predicted"/>
<sequence>MKITLPPSIEGGPQPYPWLMPRSMDWLRASHSCVSFVTVGGRRVSPPLATVARRRIACREGCEGSPRGLGGGYR</sequence>
<dbReference type="Proteomes" id="UP000827092">
    <property type="component" value="Unassembled WGS sequence"/>
</dbReference>
<dbReference type="AlphaFoldDB" id="A0AAV6U2Q7"/>
<name>A0AAV6U2Q7_9ARAC</name>
<comment type="caution">
    <text evidence="1">The sequence shown here is derived from an EMBL/GenBank/DDBJ whole genome shotgun (WGS) entry which is preliminary data.</text>
</comment>
<evidence type="ECO:0000313" key="2">
    <source>
        <dbReference type="Proteomes" id="UP000827092"/>
    </source>
</evidence>
<protein>
    <submittedName>
        <fullName evidence="1">Uncharacterized protein</fullName>
    </submittedName>
</protein>
<gene>
    <name evidence="1" type="ORF">JTE90_022103</name>
</gene>
<reference evidence="1 2" key="1">
    <citation type="journal article" date="2022" name="Nat. Ecol. Evol.">
        <title>A masculinizing supergene underlies an exaggerated male reproductive morph in a spider.</title>
        <authorList>
            <person name="Hendrickx F."/>
            <person name="De Corte Z."/>
            <person name="Sonet G."/>
            <person name="Van Belleghem S.M."/>
            <person name="Kostlbacher S."/>
            <person name="Vangestel C."/>
        </authorList>
    </citation>
    <scope>NUCLEOTIDE SEQUENCE [LARGE SCALE GENOMIC DNA]</scope>
    <source>
        <strain evidence="1">W744_W776</strain>
    </source>
</reference>